<reference evidence="7" key="2">
    <citation type="submission" date="2025-08" db="UniProtKB">
        <authorList>
            <consortium name="RefSeq"/>
        </authorList>
    </citation>
    <scope>IDENTIFICATION</scope>
    <source>
        <tissue evidence="7">Leaf</tissue>
    </source>
</reference>
<evidence type="ECO:0000256" key="3">
    <source>
        <dbReference type="ARBA" id="ARBA00047512"/>
    </source>
</evidence>
<evidence type="ECO:0000259" key="5">
    <source>
        <dbReference type="PROSITE" id="PS51704"/>
    </source>
</evidence>
<proteinExistence type="predicted"/>
<dbReference type="PROSITE" id="PS51704">
    <property type="entry name" value="GP_PDE"/>
    <property type="match status" value="1"/>
</dbReference>
<organism evidence="6 7">
    <name type="scientific">Camelina sativa</name>
    <name type="common">False flax</name>
    <name type="synonym">Myagrum sativum</name>
    <dbReference type="NCBI Taxonomy" id="90675"/>
    <lineage>
        <taxon>Eukaryota</taxon>
        <taxon>Viridiplantae</taxon>
        <taxon>Streptophyta</taxon>
        <taxon>Embryophyta</taxon>
        <taxon>Tracheophyta</taxon>
        <taxon>Spermatophyta</taxon>
        <taxon>Magnoliopsida</taxon>
        <taxon>eudicotyledons</taxon>
        <taxon>Gunneridae</taxon>
        <taxon>Pentapetalae</taxon>
        <taxon>rosids</taxon>
        <taxon>malvids</taxon>
        <taxon>Brassicales</taxon>
        <taxon>Brassicaceae</taxon>
        <taxon>Camelineae</taxon>
        <taxon>Camelina</taxon>
    </lineage>
</organism>
<dbReference type="PANTHER" id="PTHR47449">
    <property type="entry name" value="GLYCEROPHOSPHODIESTER PHOSPHODIESTERASE GDPD4"/>
    <property type="match status" value="1"/>
</dbReference>
<evidence type="ECO:0000313" key="7">
    <source>
        <dbReference type="RefSeq" id="XP_010471146.1"/>
    </source>
</evidence>
<dbReference type="Gene3D" id="3.20.20.190">
    <property type="entry name" value="Phosphatidylinositol (PI) phosphodiesterase"/>
    <property type="match status" value="1"/>
</dbReference>
<dbReference type="SUPFAM" id="SSF51695">
    <property type="entry name" value="PLC-like phosphodiesterases"/>
    <property type="match status" value="1"/>
</dbReference>
<keyword evidence="4" id="KW-0472">Membrane</keyword>
<dbReference type="InterPro" id="IPR030395">
    <property type="entry name" value="GP_PDE_dom"/>
</dbReference>
<keyword evidence="6" id="KW-1185">Reference proteome</keyword>
<dbReference type="Proteomes" id="UP000694864">
    <property type="component" value="Chromosome 16"/>
</dbReference>
<reference evidence="6" key="1">
    <citation type="journal article" date="2014" name="Nat. Commun.">
        <title>The emerging biofuel crop Camelina sativa retains a highly undifferentiated hexaploid genome structure.</title>
        <authorList>
            <person name="Kagale S."/>
            <person name="Koh C."/>
            <person name="Nixon J."/>
            <person name="Bollina V."/>
            <person name="Clarke W.E."/>
            <person name="Tuteja R."/>
            <person name="Spillane C."/>
            <person name="Robinson S.J."/>
            <person name="Links M.G."/>
            <person name="Clarke C."/>
            <person name="Higgins E.E."/>
            <person name="Huebert T."/>
            <person name="Sharpe A.G."/>
            <person name="Parkin I.A."/>
        </authorList>
    </citation>
    <scope>NUCLEOTIDE SEQUENCE [LARGE SCALE GENOMIC DNA]</scope>
    <source>
        <strain evidence="6">cv. DH55</strain>
    </source>
</reference>
<dbReference type="RefSeq" id="XP_010471146.1">
    <property type="nucleotide sequence ID" value="XM_010472844.2"/>
</dbReference>
<keyword evidence="4" id="KW-0812">Transmembrane</keyword>
<protein>
    <recommendedName>
        <fullName evidence="1">glycerophosphodiester phosphodiesterase</fullName>
        <ecNumber evidence="1">3.1.4.46</ecNumber>
    </recommendedName>
</protein>
<evidence type="ECO:0000313" key="6">
    <source>
        <dbReference type="Proteomes" id="UP000694864"/>
    </source>
</evidence>
<dbReference type="Pfam" id="PF03009">
    <property type="entry name" value="GDPD"/>
    <property type="match status" value="1"/>
</dbReference>
<sequence>MAIFGWRQRRRPLDGGVTRRRRFLRPLYSRKVKRIFLFAVVFLTIVPPLFFHFKLRRIRQIVAQKCDWLHHPPLVCAHGGDSTLAFPNTMDAYSLAIRSRVDCIEVDVSRSSDGVLFALHNRDLQRIARNSSVQVGDLTMKQIKELDVSEIVKGTSGNRRIPTLEQALTLISSSVRQVILDAKVGPPMFEKGLAQDILSVIESAQCKNCIVWAKSDTLARDIIKQAPDTTVGYIVMVDHSTGVRSNLLRMKGARVVGVYHPLIDEELVRVVRRRNKDVYAWTVDDADSMKRMLNLSVNAVVTSDPSMFQGLMEDLRTECLEEGFSTRT</sequence>
<name>A0ABM0WHG7_CAMSA</name>
<dbReference type="InterPro" id="IPR017946">
    <property type="entry name" value="PLC-like_Pdiesterase_TIM-brl"/>
</dbReference>
<dbReference type="CDD" id="cd08556">
    <property type="entry name" value="GDPD"/>
    <property type="match status" value="1"/>
</dbReference>
<evidence type="ECO:0000256" key="1">
    <source>
        <dbReference type="ARBA" id="ARBA00012247"/>
    </source>
</evidence>
<feature type="domain" description="GP-PDE" evidence="5">
    <location>
        <begin position="73"/>
        <end position="312"/>
    </location>
</feature>
<comment type="catalytic activity">
    <reaction evidence="3">
        <text>a sn-glycero-3-phosphodiester + H2O = an alcohol + sn-glycerol 3-phosphate + H(+)</text>
        <dbReference type="Rhea" id="RHEA:12969"/>
        <dbReference type="ChEBI" id="CHEBI:15377"/>
        <dbReference type="ChEBI" id="CHEBI:15378"/>
        <dbReference type="ChEBI" id="CHEBI:30879"/>
        <dbReference type="ChEBI" id="CHEBI:57597"/>
        <dbReference type="ChEBI" id="CHEBI:83408"/>
        <dbReference type="EC" id="3.1.4.46"/>
    </reaction>
</comment>
<dbReference type="PANTHER" id="PTHR47449:SF2">
    <property type="entry name" value="GLYCEROPHOSPHODIESTER PHOSPHODIESTERASE GDPD4"/>
    <property type="match status" value="1"/>
</dbReference>
<keyword evidence="2" id="KW-0319">Glycerol metabolism</keyword>
<dbReference type="EC" id="3.1.4.46" evidence="1"/>
<keyword evidence="4" id="KW-1133">Transmembrane helix</keyword>
<evidence type="ECO:0000256" key="2">
    <source>
        <dbReference type="ARBA" id="ARBA00022798"/>
    </source>
</evidence>
<dbReference type="InterPro" id="IPR044236">
    <property type="entry name" value="GDPD4"/>
</dbReference>
<evidence type="ECO:0000256" key="4">
    <source>
        <dbReference type="SAM" id="Phobius"/>
    </source>
</evidence>
<dbReference type="GeneID" id="104750984"/>
<gene>
    <name evidence="7" type="primary">LOC104750984</name>
</gene>
<feature type="transmembrane region" description="Helical" evidence="4">
    <location>
        <begin position="35"/>
        <end position="53"/>
    </location>
</feature>
<accession>A0ABM0WHG7</accession>